<protein>
    <submittedName>
        <fullName evidence="1">Uncharacterized protein</fullName>
    </submittedName>
</protein>
<gene>
    <name evidence="1" type="ORF">HNQ88_001395</name>
</gene>
<reference evidence="1" key="1">
    <citation type="submission" date="2023-07" db="EMBL/GenBank/DDBJ databases">
        <title>Genomic Encyclopedia of Type Strains, Phase IV (KMG-IV): sequencing the most valuable type-strain genomes for metagenomic binning, comparative biology and taxonomic classification.</title>
        <authorList>
            <person name="Goeker M."/>
        </authorList>
    </citation>
    <scope>NUCLEOTIDE SEQUENCE</scope>
    <source>
        <strain evidence="1">DSM 26174</strain>
    </source>
</reference>
<dbReference type="EMBL" id="JAVDQD010000001">
    <property type="protein sequence ID" value="MDR6238419.1"/>
    <property type="molecule type" value="Genomic_DNA"/>
</dbReference>
<evidence type="ECO:0000313" key="2">
    <source>
        <dbReference type="Proteomes" id="UP001185092"/>
    </source>
</evidence>
<dbReference type="Proteomes" id="UP001185092">
    <property type="component" value="Unassembled WGS sequence"/>
</dbReference>
<accession>A0AAE4BPW1</accession>
<dbReference type="RefSeq" id="WP_309937908.1">
    <property type="nucleotide sequence ID" value="NZ_AP025305.1"/>
</dbReference>
<comment type="caution">
    <text evidence="1">The sequence shown here is derived from an EMBL/GenBank/DDBJ whole genome shotgun (WGS) entry which is preliminary data.</text>
</comment>
<organism evidence="1 2">
    <name type="scientific">Aureibacter tunicatorum</name>
    <dbReference type="NCBI Taxonomy" id="866807"/>
    <lineage>
        <taxon>Bacteria</taxon>
        <taxon>Pseudomonadati</taxon>
        <taxon>Bacteroidota</taxon>
        <taxon>Cytophagia</taxon>
        <taxon>Cytophagales</taxon>
        <taxon>Persicobacteraceae</taxon>
        <taxon>Aureibacter</taxon>
    </lineage>
</organism>
<evidence type="ECO:0000313" key="1">
    <source>
        <dbReference type="EMBL" id="MDR6238419.1"/>
    </source>
</evidence>
<proteinExistence type="predicted"/>
<sequence>MSLTIMLMTNGHAFSQIFVRTFDPVTCSANNKNGKKSSSASGNLYWSIHSIVVKSPEVGSGFIYYPSVSVKRNGRKTGRKGVSKIGVGAAFQVSAHYPYDIEENELRTYSGTFQLAYFLSRYIQVAIGLGIQVTDEEYTIDGDDALYFSQRKQFYAEGGIVLDGEDVINWPLFIQLMMTSNLDLKAGIGIHF</sequence>
<keyword evidence="2" id="KW-1185">Reference proteome</keyword>
<dbReference type="AlphaFoldDB" id="A0AAE4BPW1"/>
<name>A0AAE4BPW1_9BACT</name>